<keyword evidence="2" id="KW-1185">Reference proteome</keyword>
<evidence type="ECO:0000313" key="1">
    <source>
        <dbReference type="EMBL" id="VTJ64068.1"/>
    </source>
</evidence>
<evidence type="ECO:0000313" key="2">
    <source>
        <dbReference type="Proteomes" id="UP000335636"/>
    </source>
</evidence>
<proteinExistence type="predicted"/>
<protein>
    <submittedName>
        <fullName evidence="1">Uncharacterized protein</fullName>
    </submittedName>
</protein>
<reference evidence="1" key="1">
    <citation type="submission" date="2019-04" db="EMBL/GenBank/DDBJ databases">
        <authorList>
            <person name="Alioto T."/>
            <person name="Alioto T."/>
        </authorList>
    </citation>
    <scope>NUCLEOTIDE SEQUENCE [LARGE SCALE GENOMIC DNA]</scope>
</reference>
<accession>A0A5E4B320</accession>
<dbReference type="AlphaFoldDB" id="A0A5E4B320"/>
<dbReference type="Proteomes" id="UP000335636">
    <property type="component" value="Unassembled WGS sequence"/>
</dbReference>
<sequence>MPFTWPGRGHFAKRDRAAQHEGRAWRRFSSLLTWRPAEDRAAWPGRRRREVSLASEDSLTGHSLAGGSFWSL</sequence>
<name>A0A5E4B320_MARMO</name>
<dbReference type="EMBL" id="CABDUW010000250">
    <property type="protein sequence ID" value="VTJ64068.1"/>
    <property type="molecule type" value="Genomic_DNA"/>
</dbReference>
<organism evidence="1 2">
    <name type="scientific">Marmota monax</name>
    <name type="common">Woodchuck</name>
    <dbReference type="NCBI Taxonomy" id="9995"/>
    <lineage>
        <taxon>Eukaryota</taxon>
        <taxon>Metazoa</taxon>
        <taxon>Chordata</taxon>
        <taxon>Craniata</taxon>
        <taxon>Vertebrata</taxon>
        <taxon>Euteleostomi</taxon>
        <taxon>Mammalia</taxon>
        <taxon>Eutheria</taxon>
        <taxon>Euarchontoglires</taxon>
        <taxon>Glires</taxon>
        <taxon>Rodentia</taxon>
        <taxon>Sciuromorpha</taxon>
        <taxon>Sciuridae</taxon>
        <taxon>Xerinae</taxon>
        <taxon>Marmotini</taxon>
        <taxon>Marmota</taxon>
    </lineage>
</organism>
<gene>
    <name evidence="1" type="ORF">MONAX_5E032164</name>
</gene>
<comment type="caution">
    <text evidence="1">The sequence shown here is derived from an EMBL/GenBank/DDBJ whole genome shotgun (WGS) entry which is preliminary data.</text>
</comment>